<dbReference type="AlphaFoldDB" id="A0A8T0EE73"/>
<dbReference type="Gene3D" id="3.10.110.10">
    <property type="entry name" value="Ubiquitin Conjugating Enzyme"/>
    <property type="match status" value="1"/>
</dbReference>
<dbReference type="Proteomes" id="UP000807504">
    <property type="component" value="Unassembled WGS sequence"/>
</dbReference>
<dbReference type="InterPro" id="IPR016135">
    <property type="entry name" value="UBQ-conjugating_enzyme/RWD"/>
</dbReference>
<reference evidence="2" key="1">
    <citation type="journal article" date="2020" name="bioRxiv">
        <title>Chromosome-level reference genome of the European wasp spider Argiope bruennichi: a resource for studies on range expansion and evolutionary adaptation.</title>
        <authorList>
            <person name="Sheffer M.M."/>
            <person name="Hoppe A."/>
            <person name="Krehenwinkel H."/>
            <person name="Uhl G."/>
            <person name="Kuss A.W."/>
            <person name="Jensen L."/>
            <person name="Jensen C."/>
            <person name="Gillespie R.G."/>
            <person name="Hoff K.J."/>
            <person name="Prost S."/>
        </authorList>
    </citation>
    <scope>NUCLEOTIDE SEQUENCE</scope>
</reference>
<proteinExistence type="predicted"/>
<feature type="domain" description="UBC core" evidence="1">
    <location>
        <begin position="1"/>
        <end position="112"/>
    </location>
</feature>
<evidence type="ECO:0000313" key="2">
    <source>
        <dbReference type="EMBL" id="KAF8770024.1"/>
    </source>
</evidence>
<protein>
    <submittedName>
        <fullName evidence="2">Ubiquitin-conjugating enzyme E2 36 like protein</fullName>
    </submittedName>
</protein>
<dbReference type="Pfam" id="PF00179">
    <property type="entry name" value="UQ_con"/>
    <property type="match status" value="1"/>
</dbReference>
<dbReference type="PANTHER" id="PTHR24068">
    <property type="entry name" value="UBIQUITIN-CONJUGATING ENZYME E2"/>
    <property type="match status" value="1"/>
</dbReference>
<dbReference type="InterPro" id="IPR000608">
    <property type="entry name" value="UBC"/>
</dbReference>
<gene>
    <name evidence="2" type="ORF">HNY73_017598</name>
</gene>
<dbReference type="SMART" id="SM00212">
    <property type="entry name" value="UBCc"/>
    <property type="match status" value="1"/>
</dbReference>
<dbReference type="SUPFAM" id="SSF54495">
    <property type="entry name" value="UBC-like"/>
    <property type="match status" value="1"/>
</dbReference>
<reference evidence="2" key="2">
    <citation type="submission" date="2020-06" db="EMBL/GenBank/DDBJ databases">
        <authorList>
            <person name="Sheffer M."/>
        </authorList>
    </citation>
    <scope>NUCLEOTIDE SEQUENCE</scope>
</reference>
<accession>A0A8T0EE73</accession>
<sequence length="112" mass="12998">MIGPKDSPYEGMMFQLELFLPEQYPLVPPTVRFLTNIKHPQIDDFGYINSHFLRCMWTPSFGIQVTLLIILELLREPNDASLSEEIGKCYDMDGKKQNQLEKTCLDFLKLSL</sequence>
<comment type="caution">
    <text evidence="2">The sequence shown here is derived from an EMBL/GenBank/DDBJ whole genome shotgun (WGS) entry which is preliminary data.</text>
</comment>
<organism evidence="2 3">
    <name type="scientific">Argiope bruennichi</name>
    <name type="common">Wasp spider</name>
    <name type="synonym">Aranea bruennichi</name>
    <dbReference type="NCBI Taxonomy" id="94029"/>
    <lineage>
        <taxon>Eukaryota</taxon>
        <taxon>Metazoa</taxon>
        <taxon>Ecdysozoa</taxon>
        <taxon>Arthropoda</taxon>
        <taxon>Chelicerata</taxon>
        <taxon>Arachnida</taxon>
        <taxon>Araneae</taxon>
        <taxon>Araneomorphae</taxon>
        <taxon>Entelegynae</taxon>
        <taxon>Araneoidea</taxon>
        <taxon>Araneidae</taxon>
        <taxon>Argiope</taxon>
    </lineage>
</organism>
<name>A0A8T0EE73_ARGBR</name>
<evidence type="ECO:0000259" key="1">
    <source>
        <dbReference type="PROSITE" id="PS50127"/>
    </source>
</evidence>
<evidence type="ECO:0000313" key="3">
    <source>
        <dbReference type="Proteomes" id="UP000807504"/>
    </source>
</evidence>
<keyword evidence="3" id="KW-1185">Reference proteome</keyword>
<dbReference type="EMBL" id="JABXBU010002228">
    <property type="protein sequence ID" value="KAF8770024.1"/>
    <property type="molecule type" value="Genomic_DNA"/>
</dbReference>
<dbReference type="PROSITE" id="PS50127">
    <property type="entry name" value="UBC_2"/>
    <property type="match status" value="1"/>
</dbReference>